<name>A0ABR3B0E3_PHYBL</name>
<comment type="caution">
    <text evidence="3">The sequence shown here is derived from an EMBL/GenBank/DDBJ whole genome shotgun (WGS) entry which is preliminary data.</text>
</comment>
<reference evidence="3 4" key="1">
    <citation type="submission" date="2024-04" db="EMBL/GenBank/DDBJ databases">
        <title>Symmetric and asymmetric DNA N6-adenine methylation regulates different biological responses in Mucorales.</title>
        <authorList>
            <consortium name="Lawrence Berkeley National Laboratory"/>
            <person name="Lax C."/>
            <person name="Mondo S.J."/>
            <person name="Osorio-Concepcion M."/>
            <person name="Muszewska A."/>
            <person name="Corrochano-Luque M."/>
            <person name="Gutierrez G."/>
            <person name="Riley R."/>
            <person name="Lipzen A."/>
            <person name="Guo J."/>
            <person name="Hundley H."/>
            <person name="Amirebrahimi M."/>
            <person name="Ng V."/>
            <person name="Lorenzo-Gutierrez D."/>
            <person name="Binder U."/>
            <person name="Yang J."/>
            <person name="Song Y."/>
            <person name="Canovas D."/>
            <person name="Navarro E."/>
            <person name="Freitag M."/>
            <person name="Gabaldon T."/>
            <person name="Grigoriev I.V."/>
            <person name="Corrochano L.M."/>
            <person name="Nicolas F.E."/>
            <person name="Garre V."/>
        </authorList>
    </citation>
    <scope>NUCLEOTIDE SEQUENCE [LARGE SCALE GENOMIC DNA]</scope>
    <source>
        <strain evidence="3 4">L51</strain>
    </source>
</reference>
<dbReference type="InterPro" id="IPR036412">
    <property type="entry name" value="HAD-like_sf"/>
</dbReference>
<dbReference type="InterPro" id="IPR023214">
    <property type="entry name" value="HAD_sf"/>
</dbReference>
<comment type="similarity">
    <text evidence="2">In the C-terminal section; belongs to the trehalose phosphatase family.</text>
</comment>
<dbReference type="InterPro" id="IPR001830">
    <property type="entry name" value="Glyco_trans_20"/>
</dbReference>
<dbReference type="PANTHER" id="PTHR10788">
    <property type="entry name" value="TREHALOSE-6-PHOSPHATE SYNTHASE"/>
    <property type="match status" value="1"/>
</dbReference>
<dbReference type="CDD" id="cd01627">
    <property type="entry name" value="HAD_TPP"/>
    <property type="match status" value="1"/>
</dbReference>
<dbReference type="InterPro" id="IPR006379">
    <property type="entry name" value="HAD-SF_hydro_IIB"/>
</dbReference>
<accession>A0ABR3B0E3</accession>
<dbReference type="PANTHER" id="PTHR10788:SF123">
    <property type="entry name" value="TREHALOSE-PHOSPHATASE"/>
    <property type="match status" value="1"/>
</dbReference>
<comment type="similarity">
    <text evidence="1">In the N-terminal section; belongs to the glycosyltransferase 20 family.</text>
</comment>
<protein>
    <submittedName>
        <fullName evidence="3">Glycosyltransferase family 20 protein</fullName>
    </submittedName>
</protein>
<dbReference type="InterPro" id="IPR003337">
    <property type="entry name" value="Trehalose_PPase"/>
</dbReference>
<evidence type="ECO:0000256" key="1">
    <source>
        <dbReference type="ARBA" id="ARBA00005409"/>
    </source>
</evidence>
<evidence type="ECO:0000313" key="3">
    <source>
        <dbReference type="EMBL" id="KAL0087237.1"/>
    </source>
</evidence>
<evidence type="ECO:0000313" key="4">
    <source>
        <dbReference type="Proteomes" id="UP001448207"/>
    </source>
</evidence>
<sequence length="790" mass="88571">MNPSQFLQLLPIDSQSPQKRIIHVCHQLPFEITYQGSEEKWSFLPRRGHSAMHAGIRSLNGDQWRTLVIGGAGKIHISPEAGLKDTVSPPWLCGQEKDRLVNQLLEDHNCIPLLLDSESAAGHYDGYCKTMLWPLFNYIIWNDATDGRLERQQWDAYCKVNQAYADMLVEQYTEGDTIWVHDYHLLLVPMMIRNKLPNARIGLFVHASFPSSEIFRCLPKRQEILKGMMGANLVGFQTYANARHFISTCTRVLGYESTPDGVDCDGHFCYVGTFPIGIDAESIDAQRSSPGVLPKIKAIAEMYTGKKILVGRDKLDLVKEVLQKLAAFEKFLTNYPEWRNKVVLIQVTDSTTAESAKLEHKVSEAAAHINGTFGSLEFTPVHHYHHHIQPDEYYALLSIADAAVLTAVRDGMNTTSLEYVMCQEENHGPLILSELAGTAGSMGSALLVNPWDYAGVAKAINDALVMSEEEKATRHMQLLRQVKSNTASFWAHSFVKSLNYTMALSDMNNYTPLLNNESLLASYKKANKRLLCFDYDGTITPICKTPGAAVPPPDMLRALETLCNDAKNEVWIISGRDEAGLDNWLGHLPGLGLSAEHGSFIKYPHTSKWINLAEHCDMNWKHDVLEIFTYYTERTTGSFIEHKRCAITWHYRLADPDYGAFQAKECQNHLEGAILSKMPVEILVGKKNLEVRPISVNKGEVVNRLLVQQQQEDGGFDFCLSCGDDRTDEDMFKTMSKAESIPSQDVFSIKVGIEGKKTRARWYLPTVKAVIQTMQAMASVSASASVNESL</sequence>
<evidence type="ECO:0000256" key="2">
    <source>
        <dbReference type="ARBA" id="ARBA00006330"/>
    </source>
</evidence>
<gene>
    <name evidence="3" type="ORF">J3Q64DRAFT_1736016</name>
</gene>
<organism evidence="3 4">
    <name type="scientific">Phycomyces blakesleeanus</name>
    <dbReference type="NCBI Taxonomy" id="4837"/>
    <lineage>
        <taxon>Eukaryota</taxon>
        <taxon>Fungi</taxon>
        <taxon>Fungi incertae sedis</taxon>
        <taxon>Mucoromycota</taxon>
        <taxon>Mucoromycotina</taxon>
        <taxon>Mucoromycetes</taxon>
        <taxon>Mucorales</taxon>
        <taxon>Phycomycetaceae</taxon>
        <taxon>Phycomyces</taxon>
    </lineage>
</organism>
<dbReference type="CDD" id="cd03788">
    <property type="entry name" value="GT20_TPS"/>
    <property type="match status" value="1"/>
</dbReference>
<dbReference type="NCBIfam" id="TIGR01484">
    <property type="entry name" value="HAD-SF-IIB"/>
    <property type="match status" value="1"/>
</dbReference>
<dbReference type="NCBIfam" id="TIGR00685">
    <property type="entry name" value="T6PP"/>
    <property type="match status" value="1"/>
</dbReference>
<dbReference type="SUPFAM" id="SSF53756">
    <property type="entry name" value="UDP-Glycosyltransferase/glycogen phosphorylase"/>
    <property type="match status" value="1"/>
</dbReference>
<dbReference type="NCBIfam" id="NF011071">
    <property type="entry name" value="PRK14501.1"/>
    <property type="match status" value="1"/>
</dbReference>
<dbReference type="EMBL" id="JBCLYO010000007">
    <property type="protein sequence ID" value="KAL0087237.1"/>
    <property type="molecule type" value="Genomic_DNA"/>
</dbReference>
<proteinExistence type="inferred from homology"/>
<dbReference type="Proteomes" id="UP001448207">
    <property type="component" value="Unassembled WGS sequence"/>
</dbReference>
<dbReference type="Gene3D" id="3.30.70.1020">
    <property type="entry name" value="Trehalose-6-phosphate phosphatase related protein, domain 2"/>
    <property type="match status" value="1"/>
</dbReference>
<keyword evidence="4" id="KW-1185">Reference proteome</keyword>
<dbReference type="Pfam" id="PF02358">
    <property type="entry name" value="Trehalose_PPase"/>
    <property type="match status" value="1"/>
</dbReference>
<dbReference type="Pfam" id="PF00982">
    <property type="entry name" value="Glyco_transf_20"/>
    <property type="match status" value="1"/>
</dbReference>
<dbReference type="Gene3D" id="3.40.50.2000">
    <property type="entry name" value="Glycogen Phosphorylase B"/>
    <property type="match status" value="2"/>
</dbReference>
<dbReference type="Gene3D" id="3.40.50.1000">
    <property type="entry name" value="HAD superfamily/HAD-like"/>
    <property type="match status" value="1"/>
</dbReference>
<dbReference type="SUPFAM" id="SSF56784">
    <property type="entry name" value="HAD-like"/>
    <property type="match status" value="1"/>
</dbReference>